<evidence type="ECO:0000259" key="25">
    <source>
        <dbReference type="Pfam" id="PF16188"/>
    </source>
</evidence>
<evidence type="ECO:0000256" key="20">
    <source>
        <dbReference type="ARBA" id="ARBA00079919"/>
    </source>
</evidence>
<reference evidence="26 27" key="1">
    <citation type="submission" date="2019-09" db="EMBL/GenBank/DDBJ databases">
        <title>Bird 10,000 Genomes (B10K) Project - Family phase.</title>
        <authorList>
            <person name="Zhang G."/>
        </authorList>
    </citation>
    <scope>NUCLEOTIDE SEQUENCE [LARGE SCALE GENOMIC DNA]</scope>
    <source>
        <strain evidence="26">B10K-DU-006-09</strain>
        <tissue evidence="26">Muscle</tissue>
    </source>
</reference>
<keyword evidence="9" id="KW-0645">Protease</keyword>
<dbReference type="Pfam" id="PF16188">
    <property type="entry name" value="Peptidase_M24_C"/>
    <property type="match status" value="1"/>
</dbReference>
<comment type="similarity">
    <text evidence="4 22">Belongs to the peptidase M24B family.</text>
</comment>
<dbReference type="FunFam" id="3.40.350.10:FF:000001">
    <property type="entry name" value="Putative xaa-Pro aminopeptidase 1"/>
    <property type="match status" value="1"/>
</dbReference>
<keyword evidence="12" id="KW-0007">Acetylation</keyword>
<evidence type="ECO:0000313" key="27">
    <source>
        <dbReference type="Proteomes" id="UP000563060"/>
    </source>
</evidence>
<evidence type="ECO:0000313" key="26">
    <source>
        <dbReference type="EMBL" id="NXW02250.1"/>
    </source>
</evidence>
<dbReference type="FunFam" id="3.90.230.10:FF:000004">
    <property type="entry name" value="xaa-Pro aminopeptidase 1 isoform X1"/>
    <property type="match status" value="1"/>
</dbReference>
<evidence type="ECO:0000256" key="16">
    <source>
        <dbReference type="ARBA" id="ARBA00054066"/>
    </source>
</evidence>
<comment type="function">
    <text evidence="16">Metalloaminopeptidase that catalyzes the removal of a penultimate prolyl residue from the N-termini of peptides, such as Arg-Pro-Pro. Contributes to the degradation of bradykinin.</text>
</comment>
<comment type="cofactor">
    <cofactor evidence="2">
        <name>Mn(2+)</name>
        <dbReference type="ChEBI" id="CHEBI:29035"/>
    </cofactor>
</comment>
<evidence type="ECO:0000256" key="4">
    <source>
        <dbReference type="ARBA" id="ARBA00008766"/>
    </source>
</evidence>
<keyword evidence="11" id="KW-0378">Hydrolase</keyword>
<keyword evidence="27" id="KW-1185">Reference proteome</keyword>
<dbReference type="InterPro" id="IPR050422">
    <property type="entry name" value="X-Pro_aminopeptidase_P"/>
</dbReference>
<dbReference type="AlphaFoldDB" id="A0A7L3YRZ2"/>
<evidence type="ECO:0000256" key="18">
    <source>
        <dbReference type="ARBA" id="ARBA00078157"/>
    </source>
</evidence>
<evidence type="ECO:0000256" key="15">
    <source>
        <dbReference type="ARBA" id="ARBA00030849"/>
    </source>
</evidence>
<comment type="catalytic activity">
    <reaction evidence="1">
        <text>Release of any N-terminal amino acid, including proline, that is linked to proline, even from a dipeptide or tripeptide.</text>
        <dbReference type="EC" id="3.4.11.9"/>
    </reaction>
</comment>
<evidence type="ECO:0000256" key="7">
    <source>
        <dbReference type="ARBA" id="ARBA00022438"/>
    </source>
</evidence>
<evidence type="ECO:0000256" key="3">
    <source>
        <dbReference type="ARBA" id="ARBA00004496"/>
    </source>
</evidence>
<dbReference type="InterPro" id="IPR000994">
    <property type="entry name" value="Pept_M24"/>
</dbReference>
<feature type="non-terminal residue" evidence="26">
    <location>
        <position position="624"/>
    </location>
</feature>
<dbReference type="SUPFAM" id="SSF53092">
    <property type="entry name" value="Creatinase/prolidase N-terminal domain"/>
    <property type="match status" value="1"/>
</dbReference>
<evidence type="ECO:0000256" key="19">
    <source>
        <dbReference type="ARBA" id="ARBA00079909"/>
    </source>
</evidence>
<feature type="domain" description="Creatinase N-terminal" evidence="24">
    <location>
        <begin position="48"/>
        <end position="150"/>
    </location>
</feature>
<evidence type="ECO:0000256" key="10">
    <source>
        <dbReference type="ARBA" id="ARBA00022723"/>
    </source>
</evidence>
<dbReference type="GO" id="GO:0006508">
    <property type="term" value="P:proteolysis"/>
    <property type="evidence" value="ECO:0007669"/>
    <property type="project" value="UniProtKB-KW"/>
</dbReference>
<keyword evidence="13" id="KW-0482">Metalloprotease</keyword>
<dbReference type="InterPro" id="IPR029149">
    <property type="entry name" value="Creatin/AminoP/Spt16_N"/>
</dbReference>
<accession>A0A7L3YRZ2</accession>
<evidence type="ECO:0000256" key="13">
    <source>
        <dbReference type="ARBA" id="ARBA00023049"/>
    </source>
</evidence>
<feature type="domain" description="Peptidase M24" evidence="23">
    <location>
        <begin position="328"/>
        <end position="543"/>
    </location>
</feature>
<evidence type="ECO:0000259" key="23">
    <source>
        <dbReference type="Pfam" id="PF00557"/>
    </source>
</evidence>
<keyword evidence="10 22" id="KW-0479">Metal-binding</keyword>
<protein>
    <recommendedName>
        <fullName evidence="17">Xaa-Pro aminopeptidase 1</fullName>
        <ecNumber evidence="6">3.4.11.9</ecNumber>
    </recommendedName>
    <alternativeName>
        <fullName evidence="15">Aminoacylproline aminopeptidase</fullName>
    </alternativeName>
    <alternativeName>
        <fullName evidence="20">Cytosolic aminopeptidase P</fullName>
    </alternativeName>
    <alternativeName>
        <fullName evidence="18">Soluble aminopeptidase P</fullName>
    </alternativeName>
    <alternativeName>
        <fullName evidence="21">X-Pro aminopeptidase 1</fullName>
    </alternativeName>
    <alternativeName>
        <fullName evidence="19">X-prolyl aminopeptidase 1, soluble</fullName>
    </alternativeName>
</protein>
<evidence type="ECO:0000256" key="8">
    <source>
        <dbReference type="ARBA" id="ARBA00022490"/>
    </source>
</evidence>
<comment type="subcellular location">
    <subcellularLocation>
        <location evidence="3">Cytoplasm</location>
    </subcellularLocation>
</comment>
<evidence type="ECO:0000256" key="9">
    <source>
        <dbReference type="ARBA" id="ARBA00022670"/>
    </source>
</evidence>
<dbReference type="EMBL" id="VZZT01000337">
    <property type="protein sequence ID" value="NXW02250.1"/>
    <property type="molecule type" value="Genomic_DNA"/>
</dbReference>
<dbReference type="GO" id="GO:0046872">
    <property type="term" value="F:metal ion binding"/>
    <property type="evidence" value="ECO:0007669"/>
    <property type="project" value="UniProtKB-KW"/>
</dbReference>
<dbReference type="Gene3D" id="3.40.350.10">
    <property type="entry name" value="Creatinase/prolidase N-terminal domain"/>
    <property type="match status" value="2"/>
</dbReference>
<evidence type="ECO:0000256" key="14">
    <source>
        <dbReference type="ARBA" id="ARBA00023211"/>
    </source>
</evidence>
<evidence type="ECO:0000256" key="5">
    <source>
        <dbReference type="ARBA" id="ARBA00011738"/>
    </source>
</evidence>
<dbReference type="InterPro" id="IPR032416">
    <property type="entry name" value="Peptidase_M24_C"/>
</dbReference>
<dbReference type="PANTHER" id="PTHR43763">
    <property type="entry name" value="XAA-PRO AMINOPEPTIDASE 1"/>
    <property type="match status" value="1"/>
</dbReference>
<dbReference type="Pfam" id="PF16189">
    <property type="entry name" value="Creatinase_N_2"/>
    <property type="match status" value="1"/>
</dbReference>
<sequence length="624" mass="70082">MSPKITTELLKQLRQVMKSPKYVQEPVQAYIVPSGDAHQSEYIAPCDCRRAFISGFDGSAGTAIVTEQHAAMWTDGRYFLQAAHQMDNNWTLMKMGLKDTPTQEDWLVSVLPEGSKVGVDPFIIPADQWKRMSKALRSAGHDLVPVKENLIDTIWTDCPQRPCKPLIMLDLSYTGVSWRDKIVALRSKMAERKVLWFVVTALDEVAWLFNLRGSDVEYNPVFFAYAVIGMNTIRLFIDGDRMMDPAVREHLQLDSTLEPEFKIQVMPYGSILSELQAVGAGLSPKEKVWLSDKASYALTEAIPKAYRYLTPYTPICIAKAVKNASETEGMRRAHIKDAVALCELFNWLEKEVVPKGTVTEIIAADKAEEFRSQQKDFVELSFATISSTGPNGAIIHYKPVPETNRTLSVNEIYLLDSGAQYRDGTTDVTRTMHFGTPSAYEKECFTYVLKGHIAVSAAIFPNGTKGHLLDSFARSALWDCGLDYLHGTGHGVGSFLNVHEGPCGISYKTFADEPLEAGMIVSDEPGYYEDGSFGIRIENVVLVIPAETKYNFKNRGSLTFEPLTLVPIQTKMIDVNLLTQKECNWVNDYHQKCREVIGAELERQGRHEALRWLIQETEPLIRVQ</sequence>
<dbReference type="FunFam" id="3.40.350.10:FF:000004">
    <property type="entry name" value="xaa-Pro aminopeptidase 1 isoform X1"/>
    <property type="match status" value="1"/>
</dbReference>
<dbReference type="EC" id="3.4.11.9" evidence="6"/>
<dbReference type="CDD" id="cd01085">
    <property type="entry name" value="APP"/>
    <property type="match status" value="1"/>
</dbReference>
<feature type="non-terminal residue" evidence="26">
    <location>
        <position position="1"/>
    </location>
</feature>
<dbReference type="GO" id="GO:0005737">
    <property type="term" value="C:cytoplasm"/>
    <property type="evidence" value="ECO:0007669"/>
    <property type="project" value="UniProtKB-SubCell"/>
</dbReference>
<name>A0A7L3YRZ2_FREGA</name>
<dbReference type="PROSITE" id="PS00491">
    <property type="entry name" value="PROLINE_PEPTIDASE"/>
    <property type="match status" value="1"/>
</dbReference>
<evidence type="ECO:0000256" key="12">
    <source>
        <dbReference type="ARBA" id="ARBA00022990"/>
    </source>
</evidence>
<comment type="caution">
    <text evidence="26">The sequence shown here is derived from an EMBL/GenBank/DDBJ whole genome shotgun (WGS) entry which is preliminary data.</text>
</comment>
<dbReference type="InterPro" id="IPR001131">
    <property type="entry name" value="Peptidase_M24B_aminopep-P_CS"/>
</dbReference>
<evidence type="ECO:0000256" key="6">
    <source>
        <dbReference type="ARBA" id="ARBA00012574"/>
    </source>
</evidence>
<dbReference type="Proteomes" id="UP000563060">
    <property type="component" value="Unassembled WGS sequence"/>
</dbReference>
<dbReference type="InterPro" id="IPR036005">
    <property type="entry name" value="Creatinase/aminopeptidase-like"/>
</dbReference>
<dbReference type="InterPro" id="IPR033740">
    <property type="entry name" value="Pept_M24B"/>
</dbReference>
<dbReference type="PANTHER" id="PTHR43763:SF6">
    <property type="entry name" value="XAA-PRO AMINOPEPTIDASE 1"/>
    <property type="match status" value="1"/>
</dbReference>
<dbReference type="Pfam" id="PF01321">
    <property type="entry name" value="Creatinase_N"/>
    <property type="match status" value="1"/>
</dbReference>
<comment type="subunit">
    <text evidence="5">Homodimer.</text>
</comment>
<dbReference type="GO" id="GO:0070006">
    <property type="term" value="F:metalloaminopeptidase activity"/>
    <property type="evidence" value="ECO:0007669"/>
    <property type="project" value="InterPro"/>
</dbReference>
<evidence type="ECO:0000256" key="1">
    <source>
        <dbReference type="ARBA" id="ARBA00001424"/>
    </source>
</evidence>
<keyword evidence="14" id="KW-0464">Manganese</keyword>
<dbReference type="Pfam" id="PF00557">
    <property type="entry name" value="Peptidase_M24"/>
    <property type="match status" value="1"/>
</dbReference>
<evidence type="ECO:0000256" key="2">
    <source>
        <dbReference type="ARBA" id="ARBA00001936"/>
    </source>
</evidence>
<proteinExistence type="inferred from homology"/>
<evidence type="ECO:0000259" key="24">
    <source>
        <dbReference type="Pfam" id="PF01321"/>
    </source>
</evidence>
<keyword evidence="7 26" id="KW-0031">Aminopeptidase</keyword>
<organism evidence="26 27">
    <name type="scientific">Fregetta grallaria</name>
    <name type="common">White-bellied storm-petrel</name>
    <name type="synonym">Procellaria grallaria</name>
    <dbReference type="NCBI Taxonomy" id="79628"/>
    <lineage>
        <taxon>Eukaryota</taxon>
        <taxon>Metazoa</taxon>
        <taxon>Chordata</taxon>
        <taxon>Craniata</taxon>
        <taxon>Vertebrata</taxon>
        <taxon>Euteleostomi</taxon>
        <taxon>Archelosauria</taxon>
        <taxon>Archosauria</taxon>
        <taxon>Dinosauria</taxon>
        <taxon>Saurischia</taxon>
        <taxon>Theropoda</taxon>
        <taxon>Coelurosauria</taxon>
        <taxon>Aves</taxon>
        <taxon>Neognathae</taxon>
        <taxon>Neoaves</taxon>
        <taxon>Aequornithes</taxon>
        <taxon>Procellariiformes</taxon>
        <taxon>Hydrobatidae</taxon>
        <taxon>Fregetta</taxon>
    </lineage>
</organism>
<keyword evidence="8" id="KW-0963">Cytoplasm</keyword>
<dbReference type="Gene3D" id="3.90.230.10">
    <property type="entry name" value="Creatinase/methionine aminopeptidase superfamily"/>
    <property type="match status" value="1"/>
</dbReference>
<evidence type="ECO:0000256" key="11">
    <source>
        <dbReference type="ARBA" id="ARBA00022801"/>
    </source>
</evidence>
<feature type="domain" description="Peptidase M24 C-terminal" evidence="25">
    <location>
        <begin position="558"/>
        <end position="620"/>
    </location>
</feature>
<evidence type="ECO:0000256" key="21">
    <source>
        <dbReference type="ARBA" id="ARBA00081885"/>
    </source>
</evidence>
<dbReference type="SUPFAM" id="SSF55920">
    <property type="entry name" value="Creatinase/aminopeptidase"/>
    <property type="match status" value="1"/>
</dbReference>
<evidence type="ECO:0000256" key="22">
    <source>
        <dbReference type="RuleBase" id="RU000590"/>
    </source>
</evidence>
<gene>
    <name evidence="26" type="primary">Xpnpep1</name>
    <name evidence="26" type="ORF">FREGRA_R02885</name>
</gene>
<evidence type="ECO:0000256" key="17">
    <source>
        <dbReference type="ARBA" id="ARBA00071973"/>
    </source>
</evidence>
<dbReference type="InterPro" id="IPR000587">
    <property type="entry name" value="Creatinase_N"/>
</dbReference>